<keyword evidence="5" id="KW-0964">Secreted</keyword>
<dbReference type="Proteomes" id="UP000265938">
    <property type="component" value="Unassembled WGS sequence"/>
</dbReference>
<feature type="domain" description="Flagellar hook-associated protein FlgK helical" evidence="9">
    <location>
        <begin position="85"/>
        <end position="321"/>
    </location>
</feature>
<accession>A0A3A3EHL0</accession>
<feature type="domain" description="Flagellar basal-body/hook protein C-terminal" evidence="8">
    <location>
        <begin position="641"/>
        <end position="679"/>
    </location>
</feature>
<reference evidence="10 11" key="1">
    <citation type="submission" date="2018-09" db="EMBL/GenBank/DDBJ databases">
        <title>Identification of marine bacteria producing industrial enzymes.</title>
        <authorList>
            <person name="Cheng T.H."/>
            <person name="Saidin J."/>
            <person name="Muhd D.D."/>
            <person name="Isa M.N.M."/>
            <person name="Bakar M.F.A."/>
            <person name="Ismail N."/>
        </authorList>
    </citation>
    <scope>NUCLEOTIDE SEQUENCE [LARGE SCALE GENOMIC DNA]</scope>
    <source>
        <strain evidence="10 11">MNAD 1.6</strain>
    </source>
</reference>
<dbReference type="InterPro" id="IPR010930">
    <property type="entry name" value="Flg_bb/hook_C_dom"/>
</dbReference>
<dbReference type="EMBL" id="QYSE01000003">
    <property type="protein sequence ID" value="RJF34636.1"/>
    <property type="molecule type" value="Genomic_DNA"/>
</dbReference>
<dbReference type="InterPro" id="IPR053927">
    <property type="entry name" value="FlgK_helical"/>
</dbReference>
<dbReference type="Pfam" id="PF22638">
    <property type="entry name" value="FlgK_D1"/>
    <property type="match status" value="1"/>
</dbReference>
<protein>
    <recommendedName>
        <fullName evidence="4">Flagellar hook-associated protein 1</fullName>
    </recommendedName>
</protein>
<dbReference type="Pfam" id="PF06429">
    <property type="entry name" value="Flg_bbr_C"/>
    <property type="match status" value="1"/>
</dbReference>
<evidence type="ECO:0000256" key="6">
    <source>
        <dbReference type="ARBA" id="ARBA00023143"/>
    </source>
</evidence>
<name>A0A3A3EHL0_9GAMM</name>
<dbReference type="GO" id="GO:0005198">
    <property type="term" value="F:structural molecule activity"/>
    <property type="evidence" value="ECO:0007669"/>
    <property type="project" value="InterPro"/>
</dbReference>
<dbReference type="GO" id="GO:0009424">
    <property type="term" value="C:bacterial-type flagellum hook"/>
    <property type="evidence" value="ECO:0007669"/>
    <property type="project" value="InterPro"/>
</dbReference>
<proteinExistence type="inferred from homology"/>
<evidence type="ECO:0000256" key="2">
    <source>
        <dbReference type="ARBA" id="ARBA00004613"/>
    </source>
</evidence>
<evidence type="ECO:0000259" key="9">
    <source>
        <dbReference type="Pfam" id="PF22638"/>
    </source>
</evidence>
<evidence type="ECO:0000313" key="10">
    <source>
        <dbReference type="EMBL" id="RJF34636.1"/>
    </source>
</evidence>
<evidence type="ECO:0000256" key="3">
    <source>
        <dbReference type="ARBA" id="ARBA00009677"/>
    </source>
</evidence>
<dbReference type="PANTHER" id="PTHR30033">
    <property type="entry name" value="FLAGELLAR HOOK-ASSOCIATED PROTEIN 1"/>
    <property type="match status" value="1"/>
</dbReference>
<evidence type="ECO:0000256" key="7">
    <source>
        <dbReference type="SAM" id="Coils"/>
    </source>
</evidence>
<dbReference type="GO" id="GO:0044780">
    <property type="term" value="P:bacterial-type flagellum assembly"/>
    <property type="evidence" value="ECO:0007669"/>
    <property type="project" value="InterPro"/>
</dbReference>
<keyword evidence="7" id="KW-0175">Coiled coil</keyword>
<evidence type="ECO:0000256" key="1">
    <source>
        <dbReference type="ARBA" id="ARBA00004365"/>
    </source>
</evidence>
<sequence>MSFSLYDIANAGVRANSELLQTTSKNIANVNTEGYVRERTEFTTMIDNQVGRGETYRLLNEFAQKQLNRDTSNKAFFDQFVTEASRVDSLFSEESNSLSTSINSFFNNVQESLNQPSSTVARSLVMTDAQNLIDQMDRLSSIVVDQKAVVNEQLEIFSEEANNLIQNISDLNTKIASVHGTDRESVSSGLYNERDKAIRDLSELIDIETLDGNNGEKQVYLGSGQALVMQSGTFNLFSFSGDPDPNFKELRLDVNGGKAVPLDVDVSKLKGKIGGLLAFRDDILVPAQNQLGQMGLALADAFNQQNRLGMDANGEIGGDIFAIPTVDAFGYQANTGTSTMTATVEPGKGSELPASDFIVKYSNTNEVEIYPVDNKGETIKDASGNDIFTTAAVDPVTGKVNLKDNPTNSGLDLFGLEITLDMSNPPSVDDQFMVKLNSQAATSLELATERPEDLALASPIRTANDINNTSDASISAGTVSDIDNSTGITVGPPPSLANGDITLVKTANANEYQITDGNGTSTFTITPPAENILAQAGAPYDTYGFDFNIEGSPATGDTFTLEFNTGGFDDNRNGLLLADLQNGELVRQNVEASSTADNHKTFNQAYSGIVTDIGVVTSQAQTNGAAFTALADQSEAWYESLSGVNLDEEAANLLRFQQSYAASAQVLATARTIFDTLLSAAR</sequence>
<keyword evidence="10" id="KW-0969">Cilium</keyword>
<feature type="coiled-coil region" evidence="7">
    <location>
        <begin position="147"/>
        <end position="174"/>
    </location>
</feature>
<dbReference type="SUPFAM" id="SSF64518">
    <property type="entry name" value="Phase 1 flagellin"/>
    <property type="match status" value="2"/>
</dbReference>
<evidence type="ECO:0000259" key="8">
    <source>
        <dbReference type="Pfam" id="PF06429"/>
    </source>
</evidence>
<dbReference type="InterPro" id="IPR002371">
    <property type="entry name" value="FlgK"/>
</dbReference>
<dbReference type="AlphaFoldDB" id="A0A3A3EHL0"/>
<organism evidence="10 11">
    <name type="scientific">Pseudoalteromonas gelatinilytica</name>
    <dbReference type="NCBI Taxonomy" id="1703256"/>
    <lineage>
        <taxon>Bacteria</taxon>
        <taxon>Pseudomonadati</taxon>
        <taxon>Pseudomonadota</taxon>
        <taxon>Gammaproteobacteria</taxon>
        <taxon>Alteromonadales</taxon>
        <taxon>Pseudoalteromonadaceae</taxon>
        <taxon>Pseudoalteromonas</taxon>
    </lineage>
</organism>
<keyword evidence="6" id="KW-0975">Bacterial flagellum</keyword>
<evidence type="ECO:0000256" key="4">
    <source>
        <dbReference type="ARBA" id="ARBA00016244"/>
    </source>
</evidence>
<dbReference type="NCBIfam" id="TIGR02492">
    <property type="entry name" value="flgK_ends"/>
    <property type="match status" value="1"/>
</dbReference>
<evidence type="ECO:0000313" key="11">
    <source>
        <dbReference type="Proteomes" id="UP000265938"/>
    </source>
</evidence>
<dbReference type="RefSeq" id="WP_119853535.1">
    <property type="nucleotide sequence ID" value="NZ_QYSE01000003.1"/>
</dbReference>
<gene>
    <name evidence="10" type="primary">flgK</name>
    <name evidence="10" type="ORF">D4741_14745</name>
</gene>
<comment type="subcellular location">
    <subcellularLocation>
        <location evidence="1">Bacterial flagellum</location>
    </subcellularLocation>
    <subcellularLocation>
        <location evidence="2">Secreted</location>
    </subcellularLocation>
</comment>
<evidence type="ECO:0000256" key="5">
    <source>
        <dbReference type="ARBA" id="ARBA00022525"/>
    </source>
</evidence>
<dbReference type="GO" id="GO:0005576">
    <property type="term" value="C:extracellular region"/>
    <property type="evidence" value="ECO:0007669"/>
    <property type="project" value="UniProtKB-SubCell"/>
</dbReference>
<keyword evidence="10" id="KW-0282">Flagellum</keyword>
<comment type="caution">
    <text evidence="10">The sequence shown here is derived from an EMBL/GenBank/DDBJ whole genome shotgun (WGS) entry which is preliminary data.</text>
</comment>
<keyword evidence="10" id="KW-0966">Cell projection</keyword>
<comment type="similarity">
    <text evidence="3">Belongs to the flagella basal body rod proteins family.</text>
</comment>
<dbReference type="PANTHER" id="PTHR30033:SF1">
    <property type="entry name" value="FLAGELLAR HOOK-ASSOCIATED PROTEIN 1"/>
    <property type="match status" value="1"/>
</dbReference>